<gene>
    <name evidence="6" type="ORF">BCR39DRAFT_591273</name>
</gene>
<evidence type="ECO:0000256" key="5">
    <source>
        <dbReference type="SAM" id="MobiDB-lite"/>
    </source>
</evidence>
<comment type="subcellular location">
    <subcellularLocation>
        <location evidence="4">Peroxisome membrane</location>
    </subcellularLocation>
</comment>
<comment type="caution">
    <text evidence="6">The sequence shown here is derived from an EMBL/GenBank/DDBJ whole genome shotgun (WGS) entry which is preliminary data.</text>
</comment>
<feature type="region of interest" description="Disordered" evidence="5">
    <location>
        <begin position="112"/>
        <end position="151"/>
    </location>
</feature>
<dbReference type="OrthoDB" id="411017at2759"/>
<feature type="region of interest" description="Disordered" evidence="5">
    <location>
        <begin position="321"/>
        <end position="344"/>
    </location>
</feature>
<dbReference type="PANTHER" id="PTHR12652">
    <property type="entry name" value="PEROXISOMAL BIOGENESIS FACTOR 11"/>
    <property type="match status" value="1"/>
</dbReference>
<dbReference type="PANTHER" id="PTHR12652:SF19">
    <property type="entry name" value="PEROXISOMAL BIOGENESIS FACTOR 11"/>
    <property type="match status" value="1"/>
</dbReference>
<keyword evidence="1" id="KW-0962">Peroxisome biogenesis</keyword>
<dbReference type="AlphaFoldDB" id="A0A1Y2AJ26"/>
<feature type="region of interest" description="Disordered" evidence="5">
    <location>
        <begin position="1"/>
        <end position="55"/>
    </location>
</feature>
<evidence type="ECO:0000256" key="2">
    <source>
        <dbReference type="ARBA" id="ARBA00023136"/>
    </source>
</evidence>
<organism evidence="6 7">
    <name type="scientific">Naematelia encephala</name>
    <dbReference type="NCBI Taxonomy" id="71784"/>
    <lineage>
        <taxon>Eukaryota</taxon>
        <taxon>Fungi</taxon>
        <taxon>Dikarya</taxon>
        <taxon>Basidiomycota</taxon>
        <taxon>Agaricomycotina</taxon>
        <taxon>Tremellomycetes</taxon>
        <taxon>Tremellales</taxon>
        <taxon>Naemateliaceae</taxon>
        <taxon>Naematelia</taxon>
    </lineage>
</organism>
<sequence length="405" mass="44750">MSAYWISHSSPDSHIEQHYPLRTPPSRRHATDPSSRSVRDLNPFPSPPISTTTSPTLYLDSIQSAETPPGEDPDPWKIVFNMDLTAGETSTGGGMAGSWRVEGSQELTRRLTSHSSSVAEEQPEHDEGVWGVPQPQPHLNPRRRWASPTRVTGSGIGEIKHVGPLPIAVWASVMDTSKGRDKVLKCLQYSLRTYLYLLSLVAAVRPLSPWFKANSKRMRIAVSGLSLTRKCLLLLNPLHPLTHLLSPEPTSAPTLIRHLIDLASSLADDLYCLSRLGIVGKRTGKIADRWANRFWLLTTLMALYTLHLRTLPRLALSSTAAPESISPSSNEVVDSQSPVRTKSKARRDAEWTGRKLLADLVFVSYEVLELSWMKEPVQCVMGLCAAFISSGKLYDQHWAAGLGKG</sequence>
<evidence type="ECO:0008006" key="8">
    <source>
        <dbReference type="Google" id="ProtNLM"/>
    </source>
</evidence>
<dbReference type="InParanoid" id="A0A1Y2AJ26"/>
<keyword evidence="2" id="KW-0472">Membrane</keyword>
<name>A0A1Y2AJ26_9TREE</name>
<dbReference type="GO" id="GO:0016559">
    <property type="term" value="P:peroxisome fission"/>
    <property type="evidence" value="ECO:0007669"/>
    <property type="project" value="InterPro"/>
</dbReference>
<evidence type="ECO:0000313" key="7">
    <source>
        <dbReference type="Proteomes" id="UP000193986"/>
    </source>
</evidence>
<reference evidence="6 7" key="1">
    <citation type="submission" date="2016-07" db="EMBL/GenBank/DDBJ databases">
        <title>Pervasive Adenine N6-methylation of Active Genes in Fungi.</title>
        <authorList>
            <consortium name="DOE Joint Genome Institute"/>
            <person name="Mondo S.J."/>
            <person name="Dannebaum R.O."/>
            <person name="Kuo R.C."/>
            <person name="Labutti K."/>
            <person name="Haridas S."/>
            <person name="Kuo A."/>
            <person name="Salamov A."/>
            <person name="Ahrendt S.R."/>
            <person name="Lipzen A."/>
            <person name="Sullivan W."/>
            <person name="Andreopoulos W.B."/>
            <person name="Clum A."/>
            <person name="Lindquist E."/>
            <person name="Daum C."/>
            <person name="Ramamoorthy G.K."/>
            <person name="Gryganskyi A."/>
            <person name="Culley D."/>
            <person name="Magnuson J.K."/>
            <person name="James T.Y."/>
            <person name="O'Malley M.A."/>
            <person name="Stajich J.E."/>
            <person name="Spatafora J.W."/>
            <person name="Visel A."/>
            <person name="Grigoriev I.V."/>
        </authorList>
    </citation>
    <scope>NUCLEOTIDE SEQUENCE [LARGE SCALE GENOMIC DNA]</scope>
    <source>
        <strain evidence="6 7">68-887.2</strain>
    </source>
</reference>
<proteinExistence type="predicted"/>
<evidence type="ECO:0000313" key="6">
    <source>
        <dbReference type="EMBL" id="ORY22578.1"/>
    </source>
</evidence>
<keyword evidence="3" id="KW-0576">Peroxisome</keyword>
<evidence type="ECO:0000256" key="1">
    <source>
        <dbReference type="ARBA" id="ARBA00022593"/>
    </source>
</evidence>
<protein>
    <recommendedName>
        <fullName evidence="8">Peroxisomal biogenesis factor 11</fullName>
    </recommendedName>
</protein>
<evidence type="ECO:0000256" key="3">
    <source>
        <dbReference type="ARBA" id="ARBA00023140"/>
    </source>
</evidence>
<feature type="compositionally biased region" description="Polar residues" evidence="5">
    <location>
        <begin position="321"/>
        <end position="340"/>
    </location>
</feature>
<dbReference type="STRING" id="71784.A0A1Y2AJ26"/>
<dbReference type="Proteomes" id="UP000193986">
    <property type="component" value="Unassembled WGS sequence"/>
</dbReference>
<dbReference type="Pfam" id="PF05648">
    <property type="entry name" value="PEX11"/>
    <property type="match status" value="1"/>
</dbReference>
<dbReference type="GO" id="GO:0005778">
    <property type="term" value="C:peroxisomal membrane"/>
    <property type="evidence" value="ECO:0007669"/>
    <property type="project" value="UniProtKB-SubCell"/>
</dbReference>
<keyword evidence="7" id="KW-1185">Reference proteome</keyword>
<dbReference type="InterPro" id="IPR008733">
    <property type="entry name" value="PEX11"/>
</dbReference>
<evidence type="ECO:0000256" key="4">
    <source>
        <dbReference type="ARBA" id="ARBA00046271"/>
    </source>
</evidence>
<dbReference type="EMBL" id="MCFC01000091">
    <property type="protein sequence ID" value="ORY22578.1"/>
    <property type="molecule type" value="Genomic_DNA"/>
</dbReference>
<accession>A0A1Y2AJ26</accession>